<dbReference type="InterPro" id="IPR018485">
    <property type="entry name" value="FGGY_C"/>
</dbReference>
<evidence type="ECO:0000256" key="2">
    <source>
        <dbReference type="ARBA" id="ARBA00022490"/>
    </source>
</evidence>
<feature type="domain" description="Carbohydrate kinase FGGY N-terminal" evidence="5">
    <location>
        <begin position="7"/>
        <end position="253"/>
    </location>
</feature>
<evidence type="ECO:0000259" key="5">
    <source>
        <dbReference type="Pfam" id="PF00370"/>
    </source>
</evidence>
<dbReference type="GO" id="GO:0071518">
    <property type="term" value="F:autoinducer-2 kinase activity"/>
    <property type="evidence" value="ECO:0007669"/>
    <property type="project" value="InterPro"/>
</dbReference>
<dbReference type="InterPro" id="IPR050406">
    <property type="entry name" value="FGGY_Carb_Kinase"/>
</dbReference>
<dbReference type="GO" id="GO:0005975">
    <property type="term" value="P:carbohydrate metabolic process"/>
    <property type="evidence" value="ECO:0007669"/>
    <property type="project" value="InterPro"/>
</dbReference>
<dbReference type="PANTHER" id="PTHR43095:SF1">
    <property type="entry name" value="AUTOINDUCER-2 KINASE"/>
    <property type="match status" value="1"/>
</dbReference>
<keyword evidence="8" id="KW-1185">Reference proteome</keyword>
<evidence type="ECO:0000259" key="6">
    <source>
        <dbReference type="Pfam" id="PF02782"/>
    </source>
</evidence>
<comment type="similarity">
    <text evidence="1">Belongs to the FGGY kinase family.</text>
</comment>
<evidence type="ECO:0000313" key="7">
    <source>
        <dbReference type="EMBL" id="SFO31436.1"/>
    </source>
</evidence>
<dbReference type="PIRSF" id="PIRSF000538">
    <property type="entry name" value="GlpK"/>
    <property type="match status" value="1"/>
</dbReference>
<dbReference type="InterPro" id="IPR043129">
    <property type="entry name" value="ATPase_NBD"/>
</dbReference>
<dbReference type="SUPFAM" id="SSF53067">
    <property type="entry name" value="Actin-like ATPase domain"/>
    <property type="match status" value="2"/>
</dbReference>
<evidence type="ECO:0000256" key="1">
    <source>
        <dbReference type="ARBA" id="ARBA00009156"/>
    </source>
</evidence>
<evidence type="ECO:0000256" key="4">
    <source>
        <dbReference type="ARBA" id="ARBA00022777"/>
    </source>
</evidence>
<gene>
    <name evidence="7" type="ORF">SAMN04488056_104371</name>
</gene>
<dbReference type="CDD" id="cd07775">
    <property type="entry name" value="ASKHA_NBD_FGGY_AI-2K"/>
    <property type="match status" value="1"/>
</dbReference>
<dbReference type="RefSeq" id="WP_090072019.1">
    <property type="nucleotide sequence ID" value="NZ_FOVR01000004.1"/>
</dbReference>
<name>A0A1I5G679_9HYPH</name>
<keyword evidence="2" id="KW-0963">Cytoplasm</keyword>
<dbReference type="InterPro" id="IPR000577">
    <property type="entry name" value="Carb_kinase_FGGY"/>
</dbReference>
<evidence type="ECO:0000313" key="8">
    <source>
        <dbReference type="Proteomes" id="UP000199236"/>
    </source>
</evidence>
<dbReference type="Gene3D" id="3.30.420.40">
    <property type="match status" value="2"/>
</dbReference>
<feature type="domain" description="Carbohydrate kinase FGGY C-terminal" evidence="6">
    <location>
        <begin position="292"/>
        <end position="451"/>
    </location>
</feature>
<accession>A0A1I5G679</accession>
<dbReference type="Proteomes" id="UP000199236">
    <property type="component" value="Unassembled WGS sequence"/>
</dbReference>
<dbReference type="STRING" id="655353.SAMN04488056_104371"/>
<dbReference type="InterPro" id="IPR033676">
    <property type="entry name" value="AI-2_kinase"/>
</dbReference>
<dbReference type="NCBIfam" id="NF008187">
    <property type="entry name" value="PRK10939.1"/>
    <property type="match status" value="1"/>
</dbReference>
<dbReference type="OrthoDB" id="9805576at2"/>
<sequence length="523" mass="56077">MTQKEGYVLAIDAGTGSGRAVIFDSAGHQIAVGQEEWTHLSDPKYPGSMEFDCKANWKLLSKCVREALTNAGLKGPDIRAVSATSMREAIVTYDKDGGELWACANVDSRASAEVHELQAKSPELERYAYSISGQSFALGAIPRLKWLEKHLPDVYANMATMSMLSDWILARLSGVISSDPSNAGTTGIFSLETRTWDLEIARRAGIRDDIFPPVVETGTPIGKVTADAAEETGLAEGTIVVMGGGDVQMGALGLGVSRPGHAAVLGGTFWQEVVNIPEPIADPDMRIRINPHVVPGVSQAEGIAFMVGMTTRWFRDAFCQEEMRIAKERGTDAYVLLEEASAKVPVGANGIIPIFSDVMNLGAWYHAAPSLLNLSLDASKCGKPEIFRAIQENAAIVASENLNLAANLAGVQLDELVFAGGASKGKLWGQILADAVGLPVKVPEVTEATAFAGGLAAWVGLGVYSSLPEAADATVRWARRIEPDTEKHSLYTELADRWRQAYAPQRALVQNKVTQSMWKAPGL</sequence>
<dbReference type="AlphaFoldDB" id="A0A1I5G679"/>
<organism evidence="7 8">
    <name type="scientific">Cohaesibacter marisflavi</name>
    <dbReference type="NCBI Taxonomy" id="655353"/>
    <lineage>
        <taxon>Bacteria</taxon>
        <taxon>Pseudomonadati</taxon>
        <taxon>Pseudomonadota</taxon>
        <taxon>Alphaproteobacteria</taxon>
        <taxon>Hyphomicrobiales</taxon>
        <taxon>Cohaesibacteraceae</taxon>
    </lineage>
</organism>
<dbReference type="Pfam" id="PF00370">
    <property type="entry name" value="FGGY_N"/>
    <property type="match status" value="1"/>
</dbReference>
<dbReference type="PANTHER" id="PTHR43095">
    <property type="entry name" value="SUGAR KINASE"/>
    <property type="match status" value="1"/>
</dbReference>
<proteinExistence type="inferred from homology"/>
<dbReference type="Pfam" id="PF02782">
    <property type="entry name" value="FGGY_C"/>
    <property type="match status" value="1"/>
</dbReference>
<dbReference type="GO" id="GO:0009372">
    <property type="term" value="P:quorum sensing"/>
    <property type="evidence" value="ECO:0007669"/>
    <property type="project" value="InterPro"/>
</dbReference>
<keyword evidence="4 7" id="KW-0418">Kinase</keyword>
<dbReference type="EMBL" id="FOVR01000004">
    <property type="protein sequence ID" value="SFO31436.1"/>
    <property type="molecule type" value="Genomic_DNA"/>
</dbReference>
<keyword evidence="3" id="KW-0808">Transferase</keyword>
<evidence type="ECO:0000256" key="3">
    <source>
        <dbReference type="ARBA" id="ARBA00022679"/>
    </source>
</evidence>
<dbReference type="InterPro" id="IPR018484">
    <property type="entry name" value="FGGY_N"/>
</dbReference>
<protein>
    <submittedName>
        <fullName evidence="7">Autoinducer 2 (AI-2) kinase</fullName>
    </submittedName>
</protein>
<reference evidence="7 8" key="1">
    <citation type="submission" date="2016-10" db="EMBL/GenBank/DDBJ databases">
        <authorList>
            <person name="de Groot N.N."/>
        </authorList>
    </citation>
    <scope>NUCLEOTIDE SEQUENCE [LARGE SCALE GENOMIC DNA]</scope>
    <source>
        <strain evidence="7 8">CGMCC 1.9157</strain>
    </source>
</reference>